<evidence type="ECO:0000259" key="1">
    <source>
        <dbReference type="Pfam" id="PF13524"/>
    </source>
</evidence>
<dbReference type="GO" id="GO:0016740">
    <property type="term" value="F:transferase activity"/>
    <property type="evidence" value="ECO:0007669"/>
    <property type="project" value="UniProtKB-KW"/>
</dbReference>
<proteinExistence type="predicted"/>
<sequence>MNEGIVRALNKLAYAYDTFFYQFADWEKDDKFCELFRKKLKSQAYRCVFSVNYAPLLSNICEELGVLYISWVYDSPIHIRNMSSMTNSCNQIYFFDRGQAQVFEQQGVCAKHLPLAVDSEGWQKITGKHQLTQKTDVSMVGQLYQTQYQYFTAPLDQYEKGYLEGIINAQIKIYGGYLIPELVTEKLLSSMNTIYKKVSSDGFQIQRRELEYLLAQEVTGRERYLALALLSKRFEVELYSADIDERLKDVVFQGYADYSSKMPQVFAKTKVNLNVSLKTIRTGIPLRVLDIMGCGGFVISNYQEEIAEHFQIGQECEIYENLEDLVVKTEFYLHNEELRNRIAMAGCEKVKRDFSFEDRIRQILGGESR</sequence>
<keyword evidence="2" id="KW-0808">Transferase</keyword>
<dbReference type="Proteomes" id="UP000478483">
    <property type="component" value="Unassembled WGS sequence"/>
</dbReference>
<protein>
    <submittedName>
        <fullName evidence="2">Glycosyltransferase</fullName>
    </submittedName>
</protein>
<name>A0A6L6LAH2_9FIRM</name>
<evidence type="ECO:0000313" key="3">
    <source>
        <dbReference type="Proteomes" id="UP000478483"/>
    </source>
</evidence>
<dbReference type="RefSeq" id="WP_118413511.1">
    <property type="nucleotide sequence ID" value="NZ_WNAJ01000035.1"/>
</dbReference>
<gene>
    <name evidence="2" type="ORF">GMD50_18625</name>
</gene>
<accession>A0A6L6LAH2</accession>
<evidence type="ECO:0000313" key="2">
    <source>
        <dbReference type="EMBL" id="MTR87006.1"/>
    </source>
</evidence>
<dbReference type="AlphaFoldDB" id="A0A6L6LAH2"/>
<feature type="domain" description="Spore protein YkvP/CgeB glycosyl transferase-like" evidence="1">
    <location>
        <begin position="234"/>
        <end position="364"/>
    </location>
</feature>
<dbReference type="InterPro" id="IPR055259">
    <property type="entry name" value="YkvP/CgeB_Glyco_trans-like"/>
</dbReference>
<dbReference type="Pfam" id="PF13524">
    <property type="entry name" value="Glyco_trans_1_2"/>
    <property type="match status" value="1"/>
</dbReference>
<dbReference type="Gene3D" id="3.40.50.2000">
    <property type="entry name" value="Glycogen Phosphorylase B"/>
    <property type="match status" value="1"/>
</dbReference>
<dbReference type="SUPFAM" id="SSF53756">
    <property type="entry name" value="UDP-Glycosyltransferase/glycogen phosphorylase"/>
    <property type="match status" value="1"/>
</dbReference>
<organism evidence="2 3">
    <name type="scientific">Roseburia intestinalis</name>
    <dbReference type="NCBI Taxonomy" id="166486"/>
    <lineage>
        <taxon>Bacteria</taxon>
        <taxon>Bacillati</taxon>
        <taxon>Bacillota</taxon>
        <taxon>Clostridia</taxon>
        <taxon>Lachnospirales</taxon>
        <taxon>Lachnospiraceae</taxon>
        <taxon>Roseburia</taxon>
    </lineage>
</organism>
<comment type="caution">
    <text evidence="2">The sequence shown here is derived from an EMBL/GenBank/DDBJ whole genome shotgun (WGS) entry which is preliminary data.</text>
</comment>
<dbReference type="EMBL" id="WNAJ01000035">
    <property type="protein sequence ID" value="MTR87006.1"/>
    <property type="molecule type" value="Genomic_DNA"/>
</dbReference>
<reference evidence="2 3" key="1">
    <citation type="journal article" date="2019" name="Nat. Med.">
        <title>A library of human gut bacterial isolates paired with longitudinal multiomics data enables mechanistic microbiome research.</title>
        <authorList>
            <person name="Poyet M."/>
            <person name="Groussin M."/>
            <person name="Gibbons S.M."/>
            <person name="Avila-Pacheco J."/>
            <person name="Jiang X."/>
            <person name="Kearney S.M."/>
            <person name="Perrotta A.R."/>
            <person name="Berdy B."/>
            <person name="Zhao S."/>
            <person name="Lieberman T.D."/>
            <person name="Swanson P.K."/>
            <person name="Smith M."/>
            <person name="Roesemann S."/>
            <person name="Alexander J.E."/>
            <person name="Rich S.A."/>
            <person name="Livny J."/>
            <person name="Vlamakis H."/>
            <person name="Clish C."/>
            <person name="Bullock K."/>
            <person name="Deik A."/>
            <person name="Scott J."/>
            <person name="Pierce K.A."/>
            <person name="Xavier R.J."/>
            <person name="Alm E.J."/>
        </authorList>
    </citation>
    <scope>NUCLEOTIDE SEQUENCE [LARGE SCALE GENOMIC DNA]</scope>
    <source>
        <strain evidence="2 3">BIOML-A1</strain>
    </source>
</reference>